<reference evidence="2 3" key="1">
    <citation type="submission" date="2024-05" db="EMBL/GenBank/DDBJ databases">
        <title>The nuclear and mitochondrial genome assemblies of Tetragonisca angustula (Apidae: Meliponini), a tiny yet remarkable pollinator in the Neotropics.</title>
        <authorList>
            <person name="Ferrari R."/>
            <person name="Ricardo P.C."/>
            <person name="Dias F.C."/>
            <person name="Araujo N.S."/>
            <person name="Soares D.O."/>
            <person name="Zhou Q.-S."/>
            <person name="Zhu C.-D."/>
            <person name="Coutinho L."/>
            <person name="Airas M.C."/>
            <person name="Batista T.M."/>
        </authorList>
    </citation>
    <scope>NUCLEOTIDE SEQUENCE [LARGE SCALE GENOMIC DNA]</scope>
    <source>
        <strain evidence="2">ASF017062</strain>
        <tissue evidence="2">Abdomen</tissue>
    </source>
</reference>
<keyword evidence="3" id="KW-1185">Reference proteome</keyword>
<evidence type="ECO:0000313" key="2">
    <source>
        <dbReference type="EMBL" id="KAK9296551.1"/>
    </source>
</evidence>
<evidence type="ECO:0000313" key="3">
    <source>
        <dbReference type="Proteomes" id="UP001432146"/>
    </source>
</evidence>
<proteinExistence type="predicted"/>
<feature type="compositionally biased region" description="Basic and acidic residues" evidence="1">
    <location>
        <begin position="18"/>
        <end position="38"/>
    </location>
</feature>
<evidence type="ECO:0000256" key="1">
    <source>
        <dbReference type="SAM" id="MobiDB-lite"/>
    </source>
</evidence>
<name>A0AAW0ZGL9_9HYME</name>
<comment type="caution">
    <text evidence="2">The sequence shown here is derived from an EMBL/GenBank/DDBJ whole genome shotgun (WGS) entry which is preliminary data.</text>
</comment>
<dbReference type="Proteomes" id="UP001432146">
    <property type="component" value="Unassembled WGS sequence"/>
</dbReference>
<protein>
    <submittedName>
        <fullName evidence="2">Uncharacterized protein</fullName>
    </submittedName>
</protein>
<dbReference type="EMBL" id="JAWNGG020000209">
    <property type="protein sequence ID" value="KAK9296551.1"/>
    <property type="molecule type" value="Genomic_DNA"/>
</dbReference>
<organism evidence="2 3">
    <name type="scientific">Tetragonisca angustula</name>
    <dbReference type="NCBI Taxonomy" id="166442"/>
    <lineage>
        <taxon>Eukaryota</taxon>
        <taxon>Metazoa</taxon>
        <taxon>Ecdysozoa</taxon>
        <taxon>Arthropoda</taxon>
        <taxon>Hexapoda</taxon>
        <taxon>Insecta</taxon>
        <taxon>Pterygota</taxon>
        <taxon>Neoptera</taxon>
        <taxon>Endopterygota</taxon>
        <taxon>Hymenoptera</taxon>
        <taxon>Apocrita</taxon>
        <taxon>Aculeata</taxon>
        <taxon>Apoidea</taxon>
        <taxon>Anthophila</taxon>
        <taxon>Apidae</taxon>
        <taxon>Tetragonisca</taxon>
    </lineage>
</organism>
<dbReference type="AlphaFoldDB" id="A0AAW0ZGL9"/>
<sequence length="98" mass="10809">MDFFSPACGIRKHSKVCTGDRRSNDKADRVSFTRRVDGGNRSTDPLPVPSDSMPHVPRTGATRAINQETNNGIEAPNQLDAFARKMASPIRNARYLPP</sequence>
<feature type="region of interest" description="Disordered" evidence="1">
    <location>
        <begin position="17"/>
        <end position="57"/>
    </location>
</feature>
<gene>
    <name evidence="2" type="ORF">QLX08_009469</name>
</gene>
<accession>A0AAW0ZGL9</accession>